<keyword evidence="1" id="KW-1133">Transmembrane helix</keyword>
<organism evidence="2">
    <name type="scientific">Dichomitus squalens</name>
    <dbReference type="NCBI Taxonomy" id="114155"/>
    <lineage>
        <taxon>Eukaryota</taxon>
        <taxon>Fungi</taxon>
        <taxon>Dikarya</taxon>
        <taxon>Basidiomycota</taxon>
        <taxon>Agaricomycotina</taxon>
        <taxon>Agaricomycetes</taxon>
        <taxon>Polyporales</taxon>
        <taxon>Polyporaceae</taxon>
        <taxon>Dichomitus</taxon>
    </lineage>
</organism>
<dbReference type="EMBL" id="ML143474">
    <property type="protein sequence ID" value="TBU24712.1"/>
    <property type="molecule type" value="Genomic_DNA"/>
</dbReference>
<protein>
    <submittedName>
        <fullName evidence="2">Uncharacterized protein</fullName>
    </submittedName>
</protein>
<feature type="transmembrane region" description="Helical" evidence="1">
    <location>
        <begin position="117"/>
        <end position="138"/>
    </location>
</feature>
<dbReference type="OrthoDB" id="2757062at2759"/>
<keyword evidence="1" id="KW-0812">Transmembrane</keyword>
<keyword evidence="4" id="KW-1185">Reference proteome</keyword>
<evidence type="ECO:0000256" key="1">
    <source>
        <dbReference type="SAM" id="Phobius"/>
    </source>
</evidence>
<evidence type="ECO:0000313" key="4">
    <source>
        <dbReference type="Proteomes" id="UP000292082"/>
    </source>
</evidence>
<proteinExistence type="predicted"/>
<accession>A0A4Q9MF58</accession>
<dbReference type="OMA" id="ANTLEYH"/>
<dbReference type="EMBL" id="ML145089">
    <property type="protein sequence ID" value="TBU63398.1"/>
    <property type="molecule type" value="Genomic_DNA"/>
</dbReference>
<dbReference type="Proteomes" id="UP000292082">
    <property type="component" value="Unassembled WGS sequence"/>
</dbReference>
<dbReference type="AlphaFoldDB" id="A0A4Q9MF58"/>
<evidence type="ECO:0000313" key="3">
    <source>
        <dbReference type="EMBL" id="TBU63398.1"/>
    </source>
</evidence>
<reference evidence="2 4" key="1">
    <citation type="submission" date="2019-01" db="EMBL/GenBank/DDBJ databases">
        <title>Draft genome sequences of three monokaryotic isolates of the white-rot basidiomycete fungus Dichomitus squalens.</title>
        <authorList>
            <consortium name="DOE Joint Genome Institute"/>
            <person name="Lopez S.C."/>
            <person name="Andreopoulos B."/>
            <person name="Pangilinan J."/>
            <person name="Lipzen A."/>
            <person name="Riley R."/>
            <person name="Ahrendt S."/>
            <person name="Ng V."/>
            <person name="Barry K."/>
            <person name="Daum C."/>
            <person name="Grigoriev I.V."/>
            <person name="Hilden K.S."/>
            <person name="Makela M.R."/>
            <person name="de Vries R.P."/>
        </authorList>
    </citation>
    <scope>NUCLEOTIDE SEQUENCE [LARGE SCALE GENOMIC DNA]</scope>
    <source>
        <strain evidence="3 4">CBS 464.89</strain>
        <strain evidence="2">OM18370.1</strain>
    </source>
</reference>
<evidence type="ECO:0000313" key="2">
    <source>
        <dbReference type="EMBL" id="TBU24712.1"/>
    </source>
</evidence>
<feature type="transmembrane region" description="Helical" evidence="1">
    <location>
        <begin position="197"/>
        <end position="220"/>
    </location>
</feature>
<feature type="transmembrane region" description="Helical" evidence="1">
    <location>
        <begin position="76"/>
        <end position="97"/>
    </location>
</feature>
<feature type="transmembrane region" description="Helical" evidence="1">
    <location>
        <begin position="158"/>
        <end position="177"/>
    </location>
</feature>
<feature type="transmembrane region" description="Helical" evidence="1">
    <location>
        <begin position="45"/>
        <end position="64"/>
    </location>
</feature>
<gene>
    <name evidence="3" type="ORF">BD310DRAFT_944995</name>
    <name evidence="2" type="ORF">BD311DRAFT_780829</name>
</gene>
<dbReference type="Proteomes" id="UP000292957">
    <property type="component" value="Unassembled WGS sequence"/>
</dbReference>
<name>A0A4Q9MF58_9APHY</name>
<keyword evidence="1" id="KW-0472">Membrane</keyword>
<sequence length="310" mass="33932">MSAIIWSWTSVQRIIREANNGLYSDSYNGHDSLAALKAAAYRQSWMVTVPLGVNIVIGDAIVWWRAAVIWQNRVVYWVGPILVTMTLALGIIGSVTASPATPDQIFFWWGTDGFTNAAVILSCVTNTTATILIACKAWMHRLSLKKYFHAKTRVLKALALLVESGTIYCALLILVLVSLMDPASLANTLEYHTVGYYFVYGALTPMVAIYPTIIIVLVAVNRSPLERGILVDYPRGLPLTTTSTSTVVFGRGTILPSPLVVAEEAHVVLGRAISRSDIDDGETLKGRSFEFERGDNKPFPSADSVLDIHS</sequence>